<accession>A0ABU2IYV9</accession>
<evidence type="ECO:0000256" key="1">
    <source>
        <dbReference type="ARBA" id="ARBA00022737"/>
    </source>
</evidence>
<protein>
    <recommendedName>
        <fullName evidence="5">Tetratricopeptide repeat protein</fullName>
    </recommendedName>
</protein>
<reference evidence="3 4" key="1">
    <citation type="submission" date="2022-06" db="EMBL/GenBank/DDBJ databases">
        <title>Chromosome and plasmid sequencings of Enterobacteriales species co-exiting double carbapenemases.</title>
        <authorList>
            <person name="Fu Y."/>
        </authorList>
    </citation>
    <scope>NUCLEOTIDE SEQUENCE [LARGE SCALE GENOMIC DNA]</scope>
    <source>
        <strain evidence="3 4">21030615019</strain>
    </source>
</reference>
<keyword evidence="4" id="KW-1185">Reference proteome</keyword>
<gene>
    <name evidence="3" type="ORF">NLX89_12880</name>
</gene>
<evidence type="ECO:0000313" key="4">
    <source>
        <dbReference type="Proteomes" id="UP001252207"/>
    </source>
</evidence>
<dbReference type="InterPro" id="IPR011990">
    <property type="entry name" value="TPR-like_helical_dom_sf"/>
</dbReference>
<dbReference type="Gene3D" id="1.25.40.10">
    <property type="entry name" value="Tetratricopeptide repeat domain"/>
    <property type="match status" value="1"/>
</dbReference>
<dbReference type="SMART" id="SM00028">
    <property type="entry name" value="TPR"/>
    <property type="match status" value="3"/>
</dbReference>
<name>A0ABU2IYV9_9GAMM</name>
<dbReference type="Proteomes" id="UP001252207">
    <property type="component" value="Unassembled WGS sequence"/>
</dbReference>
<dbReference type="GeneID" id="89490651"/>
<sequence>MDYFKLAASIPLEYLIIRNILLRYISQEQLTINDKKFLYPLENFDKSKLSLTDRISPDDQIRYYLSDKVFRKVAELAKKIATSEIKTINITAKFSSYPLINCFIQALYRMNISVNLIVDCAKNEEIYLTENETKLINELIKEKFGDIDIIQPYILMIINSGDIYSADHLIEHCLEYFDNYEKSQALIIGTIKNCINKPIEAEYYYIKSKESENPLSIIKANYTLSMLYLRHHKSNKRNIEKGRQFLQEAYNIIQTGKLDYLEQDKKNFFTVFNRNGYGLILFREGNADEAIRLLNWGLQQLSDKHSMHYMHRSVIIYNICLCYKQLGKYDDAITYLNQLIEIDYAFPEYHLELAICFYDKGNITSYIKNIQRALSVSPMHSDSHYHMSIAFLSSEDYISAEKHARLAWEISGDNLTAYNYAYILSLNSNYKILDHLMQRTGIFMTPEWLILQAEKIAQSSEKAAYNYLLKCQHIFPNNPLVKENIKMLSM</sequence>
<dbReference type="InterPro" id="IPR019734">
    <property type="entry name" value="TPR_rpt"/>
</dbReference>
<dbReference type="PANTHER" id="PTHR44858:SF1">
    <property type="entry name" value="UDP-N-ACETYLGLUCOSAMINE--PEPTIDE N-ACETYLGLUCOSAMINYLTRANSFERASE SPINDLY-RELATED"/>
    <property type="match status" value="1"/>
</dbReference>
<dbReference type="PANTHER" id="PTHR44858">
    <property type="entry name" value="TETRATRICOPEPTIDE REPEAT PROTEIN 6"/>
    <property type="match status" value="1"/>
</dbReference>
<dbReference type="EMBL" id="JANAVW010000001">
    <property type="protein sequence ID" value="MDT0134235.1"/>
    <property type="molecule type" value="Genomic_DNA"/>
</dbReference>
<dbReference type="RefSeq" id="WP_102139314.1">
    <property type="nucleotide sequence ID" value="NZ_CP031123.2"/>
</dbReference>
<keyword evidence="2" id="KW-0802">TPR repeat</keyword>
<comment type="caution">
    <text evidence="3">The sequence shown here is derived from an EMBL/GenBank/DDBJ whole genome shotgun (WGS) entry which is preliminary data.</text>
</comment>
<proteinExistence type="predicted"/>
<organism evidence="3 4">
    <name type="scientific">Providencia huaxiensis</name>
    <dbReference type="NCBI Taxonomy" id="2027290"/>
    <lineage>
        <taxon>Bacteria</taxon>
        <taxon>Pseudomonadati</taxon>
        <taxon>Pseudomonadota</taxon>
        <taxon>Gammaproteobacteria</taxon>
        <taxon>Enterobacterales</taxon>
        <taxon>Morganellaceae</taxon>
        <taxon>Providencia</taxon>
    </lineage>
</organism>
<evidence type="ECO:0000256" key="2">
    <source>
        <dbReference type="ARBA" id="ARBA00022803"/>
    </source>
</evidence>
<evidence type="ECO:0000313" key="3">
    <source>
        <dbReference type="EMBL" id="MDT0134235.1"/>
    </source>
</evidence>
<dbReference type="SUPFAM" id="SSF48452">
    <property type="entry name" value="TPR-like"/>
    <property type="match status" value="1"/>
</dbReference>
<dbReference type="InterPro" id="IPR050498">
    <property type="entry name" value="Ycf3"/>
</dbReference>
<keyword evidence="1" id="KW-0677">Repeat</keyword>
<evidence type="ECO:0008006" key="5">
    <source>
        <dbReference type="Google" id="ProtNLM"/>
    </source>
</evidence>